<dbReference type="Pfam" id="PF03625">
    <property type="entry name" value="DUF302"/>
    <property type="match status" value="1"/>
</dbReference>
<evidence type="ECO:0000313" key="2">
    <source>
        <dbReference type="EMBL" id="SKB29727.1"/>
    </source>
</evidence>
<dbReference type="CDD" id="cd14797">
    <property type="entry name" value="DUF302"/>
    <property type="match status" value="1"/>
</dbReference>
<organism evidence="2 3">
    <name type="scientific">Acetoanaerobium noterae</name>
    <dbReference type="NCBI Taxonomy" id="745369"/>
    <lineage>
        <taxon>Bacteria</taxon>
        <taxon>Bacillati</taxon>
        <taxon>Bacillota</taxon>
        <taxon>Clostridia</taxon>
        <taxon>Peptostreptococcales</taxon>
        <taxon>Filifactoraceae</taxon>
        <taxon>Acetoanaerobium</taxon>
    </lineage>
</organism>
<dbReference type="SUPFAM" id="SSF103247">
    <property type="entry name" value="TT1751-like"/>
    <property type="match status" value="1"/>
</dbReference>
<protein>
    <submittedName>
        <fullName evidence="2">Uncharacterized conserved protein, DUF302 family</fullName>
    </submittedName>
</protein>
<dbReference type="OrthoDB" id="9791067at2"/>
<sequence>MGIVYEKSTNKSLTEAISSLESNLKESGFGILWQLNFKDKLQEKGLEFKDDFVVLEVCNPKQAKEVLEENIHIGYVLPCKMVVRREDDKTYIGMTSPEALIGLFEGSDLKEVAKKVEEALQNSIEASL</sequence>
<gene>
    <name evidence="2" type="ORF">SAMN02745120_0748</name>
</gene>
<dbReference type="InterPro" id="IPR016796">
    <property type="entry name" value="UCP021774"/>
</dbReference>
<evidence type="ECO:0000313" key="3">
    <source>
        <dbReference type="Proteomes" id="UP000243406"/>
    </source>
</evidence>
<dbReference type="EMBL" id="FUYN01000001">
    <property type="protein sequence ID" value="SKB29727.1"/>
    <property type="molecule type" value="Genomic_DNA"/>
</dbReference>
<reference evidence="3" key="1">
    <citation type="submission" date="2017-02" db="EMBL/GenBank/DDBJ databases">
        <authorList>
            <person name="Varghese N."/>
            <person name="Submissions S."/>
        </authorList>
    </citation>
    <scope>NUCLEOTIDE SEQUENCE [LARGE SCALE GENOMIC DNA]</scope>
    <source>
        <strain evidence="3">ATCC 35199</strain>
    </source>
</reference>
<dbReference type="PIRSF" id="PIRSF021774">
    <property type="entry name" value="UCP021774"/>
    <property type="match status" value="1"/>
</dbReference>
<dbReference type="PANTHER" id="PTHR38342:SF1">
    <property type="entry name" value="SLR5037 PROTEIN"/>
    <property type="match status" value="1"/>
</dbReference>
<dbReference type="InterPro" id="IPR035923">
    <property type="entry name" value="TT1751-like_sf"/>
</dbReference>
<dbReference type="PANTHER" id="PTHR38342">
    <property type="entry name" value="SLR5037 PROTEIN"/>
    <property type="match status" value="1"/>
</dbReference>
<name>A0A1T5A4R5_9FIRM</name>
<dbReference type="AlphaFoldDB" id="A0A1T5A4R5"/>
<dbReference type="Gene3D" id="3.30.310.70">
    <property type="entry name" value="TT1751-like domain"/>
    <property type="match status" value="1"/>
</dbReference>
<dbReference type="InterPro" id="IPR005180">
    <property type="entry name" value="DUF302"/>
</dbReference>
<feature type="domain" description="DUF302" evidence="1">
    <location>
        <begin position="36"/>
        <end position="97"/>
    </location>
</feature>
<accession>A0A1T5A4R5</accession>
<evidence type="ECO:0000259" key="1">
    <source>
        <dbReference type="Pfam" id="PF03625"/>
    </source>
</evidence>
<dbReference type="Proteomes" id="UP000243406">
    <property type="component" value="Unassembled WGS sequence"/>
</dbReference>
<proteinExistence type="predicted"/>
<keyword evidence="3" id="KW-1185">Reference proteome</keyword>